<feature type="transmembrane region" description="Helical" evidence="2">
    <location>
        <begin position="153"/>
        <end position="171"/>
    </location>
</feature>
<feature type="transmembrane region" description="Helical" evidence="2">
    <location>
        <begin position="81"/>
        <end position="99"/>
    </location>
</feature>
<feature type="compositionally biased region" description="Basic and acidic residues" evidence="1">
    <location>
        <begin position="428"/>
        <end position="441"/>
    </location>
</feature>
<keyword evidence="2" id="KW-0472">Membrane</keyword>
<dbReference type="Proteomes" id="UP001064879">
    <property type="component" value="Chromosome"/>
</dbReference>
<organism evidence="3 4">
    <name type="scientific">Brevibacterium spongiae</name>
    <dbReference type="NCBI Taxonomy" id="2909672"/>
    <lineage>
        <taxon>Bacteria</taxon>
        <taxon>Bacillati</taxon>
        <taxon>Actinomycetota</taxon>
        <taxon>Actinomycetes</taxon>
        <taxon>Micrococcales</taxon>
        <taxon>Brevibacteriaceae</taxon>
        <taxon>Brevibacterium</taxon>
    </lineage>
</organism>
<evidence type="ECO:0000313" key="4">
    <source>
        <dbReference type="Proteomes" id="UP001064879"/>
    </source>
</evidence>
<reference evidence="3" key="1">
    <citation type="submission" date="2022-03" db="EMBL/GenBank/DDBJ databases">
        <title>Brevibacterium spongiae sp. nov., isolated from marine sponge.</title>
        <authorList>
            <person name="Li Z."/>
            <person name="Zhang M."/>
        </authorList>
    </citation>
    <scope>NUCLEOTIDE SEQUENCE</scope>
    <source>
        <strain evidence="3">WHS-Z9</strain>
    </source>
</reference>
<dbReference type="InterPro" id="IPR045931">
    <property type="entry name" value="DUF6350"/>
</dbReference>
<sequence>MHTSPHPQPYRRAILAALLEVVKIDLIVVPAGFVAAIAFWIIGLGSQLPYSAIPEWAFALWAAVTGLSVSTLGFEFSIAPTLVTIGLWFLVAGAAKRLVEGTAVDAPEPDEDEPGRWWGLMTAALGTFVVAYAGPLLAFAIIVGNADFTPFGFLRLLLFLLTAVGCGFLRVRGIGDIPGLRILDDEVWASGIRLARRLLWGALAVAALVIAGGFVLRWDAATDSMQAYSSPLAAGIGLLIVQILFAPGILYSALSWSAGTGVVVGGGDVSSAFRATSSQVPDVPVLQLLSGEYPAWTVAAPAVLVLLGLLCTILGRNRAREVADSSWSGLGVAAGFVFAAFVVFGLFSRGALGPVGLSGFGPTPLLSATAMTAWIAVGLAAGLLLIRLSSLQQETADGDADFGDDFAGFDHEDADHSDVDLSEAEPDASDRESTGGEEDLR</sequence>
<protein>
    <submittedName>
        <fullName evidence="3">DUF6350 family protein</fullName>
    </submittedName>
</protein>
<evidence type="ECO:0000256" key="2">
    <source>
        <dbReference type="SAM" id="Phobius"/>
    </source>
</evidence>
<feature type="transmembrane region" description="Helical" evidence="2">
    <location>
        <begin position="21"/>
        <end position="44"/>
    </location>
</feature>
<dbReference type="Pfam" id="PF19877">
    <property type="entry name" value="DUF6350"/>
    <property type="match status" value="1"/>
</dbReference>
<feature type="transmembrane region" description="Helical" evidence="2">
    <location>
        <begin position="293"/>
        <end position="315"/>
    </location>
</feature>
<feature type="region of interest" description="Disordered" evidence="1">
    <location>
        <begin position="402"/>
        <end position="441"/>
    </location>
</feature>
<evidence type="ECO:0000256" key="1">
    <source>
        <dbReference type="SAM" id="MobiDB-lite"/>
    </source>
</evidence>
<name>A0ABY5SVY8_9MICO</name>
<keyword evidence="2" id="KW-1133">Transmembrane helix</keyword>
<feature type="compositionally biased region" description="Basic and acidic residues" evidence="1">
    <location>
        <begin position="408"/>
        <end position="419"/>
    </location>
</feature>
<gene>
    <name evidence="3" type="ORF">L1F31_06330</name>
</gene>
<keyword evidence="2" id="KW-0812">Transmembrane</keyword>
<feature type="transmembrane region" description="Helical" evidence="2">
    <location>
        <begin position="327"/>
        <end position="347"/>
    </location>
</feature>
<feature type="transmembrane region" description="Helical" evidence="2">
    <location>
        <begin position="119"/>
        <end position="141"/>
    </location>
</feature>
<accession>A0ABY5SVY8</accession>
<feature type="transmembrane region" description="Helical" evidence="2">
    <location>
        <begin position="198"/>
        <end position="220"/>
    </location>
</feature>
<keyword evidence="4" id="KW-1185">Reference proteome</keyword>
<dbReference type="EMBL" id="CP093443">
    <property type="protein sequence ID" value="UVI37261.1"/>
    <property type="molecule type" value="Genomic_DNA"/>
</dbReference>
<proteinExistence type="predicted"/>
<feature type="transmembrane region" description="Helical" evidence="2">
    <location>
        <begin position="56"/>
        <end position="74"/>
    </location>
</feature>
<feature type="transmembrane region" description="Helical" evidence="2">
    <location>
        <begin position="232"/>
        <end position="254"/>
    </location>
</feature>
<dbReference type="RefSeq" id="WP_265419803.1">
    <property type="nucleotide sequence ID" value="NZ_CP093443.1"/>
</dbReference>
<evidence type="ECO:0000313" key="3">
    <source>
        <dbReference type="EMBL" id="UVI37261.1"/>
    </source>
</evidence>
<feature type="transmembrane region" description="Helical" evidence="2">
    <location>
        <begin position="367"/>
        <end position="386"/>
    </location>
</feature>